<proteinExistence type="predicted"/>
<dbReference type="AlphaFoldDB" id="A0A2A6CX77"/>
<keyword evidence="2" id="KW-1133">Transmembrane helix</keyword>
<protein>
    <submittedName>
        <fullName evidence="3">Uncharacterized protein</fullName>
    </submittedName>
</protein>
<sequence>MALKYDAKHDPQPLPTSPVDPTSRRLPCCLCGVLLFALMVYCGIFYYFFSSSSSYPITTYAPRAPIAPMAPAASASMEPPRPTGTAEQNCHPSNIPEAFFNDTGRFPEEELHFLPCPHFAEGEWLVLWQEEVAGLSQTDWIRHNVCMKCIAPLVEKYVMQLYDLTAPRQLKWLLRRLEIKHISNAQQNDCYLTYCRGEDKNNCRKHCYNWNRHYRAGNEYAKAGPDVPTCENKCNSQCEGDICGETCTKLCEIAFSYSDHIEFDEEIVKYLKTIHKKRPSLNTQKANLIFPHTQAQLRRLIGTCELRYCRMVDSPQCNGQCYGFRNRFLFSYVDQYLLMPVDYYVTSEEGDTGYCVQGCLAHGCIEENTAKYDYCVGVCEVVCRIKYNFDGIEEYHKEYRDEFKAVYDAWMKSQ</sequence>
<organism evidence="3 4">
    <name type="scientific">Pristionchus pacificus</name>
    <name type="common">Parasitic nematode worm</name>
    <dbReference type="NCBI Taxonomy" id="54126"/>
    <lineage>
        <taxon>Eukaryota</taxon>
        <taxon>Metazoa</taxon>
        <taxon>Ecdysozoa</taxon>
        <taxon>Nematoda</taxon>
        <taxon>Chromadorea</taxon>
        <taxon>Rhabditida</taxon>
        <taxon>Rhabditina</taxon>
        <taxon>Diplogasteromorpha</taxon>
        <taxon>Diplogasteroidea</taxon>
        <taxon>Neodiplogasteridae</taxon>
        <taxon>Pristionchus</taxon>
    </lineage>
</organism>
<reference evidence="4" key="1">
    <citation type="journal article" date="2008" name="Nat. Genet.">
        <title>The Pristionchus pacificus genome provides a unique perspective on nematode lifestyle and parasitism.</title>
        <authorList>
            <person name="Dieterich C."/>
            <person name="Clifton S.W."/>
            <person name="Schuster L.N."/>
            <person name="Chinwalla A."/>
            <person name="Delehaunty K."/>
            <person name="Dinkelacker I."/>
            <person name="Fulton L."/>
            <person name="Fulton R."/>
            <person name="Godfrey J."/>
            <person name="Minx P."/>
            <person name="Mitreva M."/>
            <person name="Roeseler W."/>
            <person name="Tian H."/>
            <person name="Witte H."/>
            <person name="Yang S.P."/>
            <person name="Wilson R.K."/>
            <person name="Sommer R.J."/>
        </authorList>
    </citation>
    <scope>NUCLEOTIDE SEQUENCE [LARGE SCALE GENOMIC DNA]</scope>
    <source>
        <strain evidence="4">PS312</strain>
    </source>
</reference>
<accession>A0A2A6CX77</accession>
<feature type="region of interest" description="Disordered" evidence="1">
    <location>
        <begin position="1"/>
        <end position="20"/>
    </location>
</feature>
<evidence type="ECO:0000256" key="2">
    <source>
        <dbReference type="SAM" id="Phobius"/>
    </source>
</evidence>
<evidence type="ECO:0000313" key="3">
    <source>
        <dbReference type="EnsemblMetazoa" id="PPA36318.1"/>
    </source>
</evidence>
<keyword evidence="4" id="KW-1185">Reference proteome</keyword>
<keyword evidence="2" id="KW-0812">Transmembrane</keyword>
<accession>A0A8R1YR09</accession>
<feature type="transmembrane region" description="Helical" evidence="2">
    <location>
        <begin position="26"/>
        <end position="49"/>
    </location>
</feature>
<dbReference type="Proteomes" id="UP000005239">
    <property type="component" value="Unassembled WGS sequence"/>
</dbReference>
<gene>
    <name evidence="3" type="primary">WBGene00274687</name>
</gene>
<feature type="compositionally biased region" description="Basic and acidic residues" evidence="1">
    <location>
        <begin position="1"/>
        <end position="11"/>
    </location>
</feature>
<dbReference type="EnsemblMetazoa" id="PPA36318.1">
    <property type="protein sequence ID" value="PPA36318.1"/>
    <property type="gene ID" value="WBGene00274687"/>
</dbReference>
<name>A0A2A6CX77_PRIPA</name>
<reference evidence="3" key="2">
    <citation type="submission" date="2022-06" db="UniProtKB">
        <authorList>
            <consortium name="EnsemblMetazoa"/>
        </authorList>
    </citation>
    <scope>IDENTIFICATION</scope>
    <source>
        <strain evidence="3">PS312</strain>
    </source>
</reference>
<keyword evidence="2" id="KW-0472">Membrane</keyword>
<evidence type="ECO:0000256" key="1">
    <source>
        <dbReference type="SAM" id="MobiDB-lite"/>
    </source>
</evidence>
<evidence type="ECO:0000313" key="4">
    <source>
        <dbReference type="Proteomes" id="UP000005239"/>
    </source>
</evidence>